<evidence type="ECO:0000313" key="7">
    <source>
        <dbReference type="Proteomes" id="UP000593567"/>
    </source>
</evidence>
<evidence type="ECO:0000259" key="5">
    <source>
        <dbReference type="PROSITE" id="PS51296"/>
    </source>
</evidence>
<keyword evidence="3" id="KW-0408">Iron</keyword>
<evidence type="ECO:0000256" key="1">
    <source>
        <dbReference type="ARBA" id="ARBA00022714"/>
    </source>
</evidence>
<organism evidence="6 7">
    <name type="scientific">Bugula neritina</name>
    <name type="common">Brown bryozoan</name>
    <name type="synonym">Sertularia neritina</name>
    <dbReference type="NCBI Taxonomy" id="10212"/>
    <lineage>
        <taxon>Eukaryota</taxon>
        <taxon>Metazoa</taxon>
        <taxon>Spiralia</taxon>
        <taxon>Lophotrochozoa</taxon>
        <taxon>Bryozoa</taxon>
        <taxon>Gymnolaemata</taxon>
        <taxon>Cheilostomatida</taxon>
        <taxon>Flustrina</taxon>
        <taxon>Buguloidea</taxon>
        <taxon>Bugulidae</taxon>
        <taxon>Bugula</taxon>
    </lineage>
</organism>
<evidence type="ECO:0000313" key="6">
    <source>
        <dbReference type="EMBL" id="KAF6027126.1"/>
    </source>
</evidence>
<dbReference type="PANTHER" id="PTHR42782:SF2">
    <property type="entry name" value="3-OXOACYL-[ACYL-CARRIER-PROTEIN] SYNTHASE-LIKE PROTEIN"/>
    <property type="match status" value="1"/>
</dbReference>
<dbReference type="Pfam" id="PF04305">
    <property type="entry name" value="DUF455"/>
    <property type="match status" value="1"/>
</dbReference>
<protein>
    <recommendedName>
        <fullName evidence="5">Rieske domain-containing protein</fullName>
    </recommendedName>
</protein>
<dbReference type="EMBL" id="VXIV02002140">
    <property type="protein sequence ID" value="KAF6027126.1"/>
    <property type="molecule type" value="Genomic_DNA"/>
</dbReference>
<sequence length="458" mass="51067">MGLGEFVKDLNVNQSLLECLKDVVEVQAWHVIGDVDFLKEKSLRRLYGDSEGEDIVLIYDDEEDTFHAMDAVCSHEGGPLDLGNIEDIGGDRCLVCPWHRYEFKLTDGYSETTGLQQDVYPLMEVDGKLYIRTGEMELSLEPKLPAAAPEVVTLPPEHSVPSAASLNTLTSAAFQVLTAADPFEKIRLSELLGGEWCSGAITELGNCPPPDHPVRNSDHLQVVAPGKEGKRGKGGSLSSRISILHAMANIELWAIDLSWDILARFVPHFRLQGKLLPKEFSDDFVRVAREETKHFRLLNDRLNNLGSHFGALPVHNGLWESAETTNHSLLARLAVVHMVHEARGLDVQPVQIRKFERQNDQESLSILQTVFTEEITHVAAGMKWFNYICEHSETKLDPVKTFHEIVRKNFRGYLKPPFNTEARSKAGMTPEWYEPLTKTGSAAKSVQVSAGVTVHQGS</sequence>
<keyword evidence="4" id="KW-0411">Iron-sulfur</keyword>
<dbReference type="OrthoDB" id="426882at2759"/>
<dbReference type="InterPro" id="IPR007402">
    <property type="entry name" value="DUF455"/>
</dbReference>
<keyword evidence="7" id="KW-1185">Reference proteome</keyword>
<name>A0A7J7JNX4_BUGNE</name>
<dbReference type="CDD" id="cd03467">
    <property type="entry name" value="Rieske"/>
    <property type="match status" value="1"/>
</dbReference>
<dbReference type="Proteomes" id="UP000593567">
    <property type="component" value="Unassembled WGS sequence"/>
</dbReference>
<reference evidence="6" key="1">
    <citation type="submission" date="2020-06" db="EMBL/GenBank/DDBJ databases">
        <title>Draft genome of Bugula neritina, a colonial animal packing powerful symbionts and potential medicines.</title>
        <authorList>
            <person name="Rayko M."/>
        </authorList>
    </citation>
    <scope>NUCLEOTIDE SEQUENCE [LARGE SCALE GENOMIC DNA]</scope>
    <source>
        <strain evidence="6">Kwan_BN1</strain>
    </source>
</reference>
<dbReference type="InterPro" id="IPR017941">
    <property type="entry name" value="Rieske_2Fe-2S"/>
</dbReference>
<dbReference type="SUPFAM" id="SSF47240">
    <property type="entry name" value="Ferritin-like"/>
    <property type="match status" value="1"/>
</dbReference>
<dbReference type="PROSITE" id="PS51296">
    <property type="entry name" value="RIESKE"/>
    <property type="match status" value="1"/>
</dbReference>
<evidence type="ECO:0000256" key="3">
    <source>
        <dbReference type="ARBA" id="ARBA00023004"/>
    </source>
</evidence>
<evidence type="ECO:0000256" key="4">
    <source>
        <dbReference type="ARBA" id="ARBA00023014"/>
    </source>
</evidence>
<dbReference type="InterPro" id="IPR009078">
    <property type="entry name" value="Ferritin-like_SF"/>
</dbReference>
<dbReference type="Gene3D" id="2.102.10.10">
    <property type="entry name" value="Rieske [2Fe-2S] iron-sulphur domain"/>
    <property type="match status" value="1"/>
</dbReference>
<feature type="domain" description="Rieske" evidence="5">
    <location>
        <begin position="29"/>
        <end position="131"/>
    </location>
</feature>
<gene>
    <name evidence="6" type="ORF">EB796_014569</name>
</gene>
<proteinExistence type="predicted"/>
<dbReference type="GO" id="GO:0046872">
    <property type="term" value="F:metal ion binding"/>
    <property type="evidence" value="ECO:0007669"/>
    <property type="project" value="UniProtKB-KW"/>
</dbReference>
<dbReference type="SUPFAM" id="SSF50022">
    <property type="entry name" value="ISP domain"/>
    <property type="match status" value="1"/>
</dbReference>
<dbReference type="CDD" id="cd00657">
    <property type="entry name" value="Ferritin_like"/>
    <property type="match status" value="1"/>
</dbReference>
<dbReference type="GO" id="GO:0051537">
    <property type="term" value="F:2 iron, 2 sulfur cluster binding"/>
    <property type="evidence" value="ECO:0007669"/>
    <property type="project" value="UniProtKB-KW"/>
</dbReference>
<keyword evidence="2" id="KW-0479">Metal-binding</keyword>
<dbReference type="AlphaFoldDB" id="A0A7J7JNX4"/>
<accession>A0A7J7JNX4</accession>
<dbReference type="PANTHER" id="PTHR42782">
    <property type="entry name" value="SI:CH73-314G15.3"/>
    <property type="match status" value="1"/>
</dbReference>
<comment type="caution">
    <text evidence="6">The sequence shown here is derived from an EMBL/GenBank/DDBJ whole genome shotgun (WGS) entry which is preliminary data.</text>
</comment>
<dbReference type="InterPro" id="IPR036922">
    <property type="entry name" value="Rieske_2Fe-2S_sf"/>
</dbReference>
<keyword evidence="1" id="KW-0001">2Fe-2S</keyword>
<dbReference type="InterPro" id="IPR054716">
    <property type="entry name" value="Sol_Rieske_ferrdox_dom"/>
</dbReference>
<dbReference type="Pfam" id="PF22543">
    <property type="entry name" value="Rieske_4"/>
    <property type="match status" value="1"/>
</dbReference>
<evidence type="ECO:0000256" key="2">
    <source>
        <dbReference type="ARBA" id="ARBA00022723"/>
    </source>
</evidence>